<accession>A0AAV0R2X0</accession>
<feature type="non-terminal residue" evidence="2">
    <location>
        <position position="130"/>
    </location>
</feature>
<sequence length="130" mass="15083">MSAEIYDPRLYIHYGQRDTKYLTDQEAHCSRAIWDNNPESLISVIHKGTTNLPAWHDRLAPYIERTGLGMLWHFMRIEIDNDLLTAMSERWRSETHTFHLPEGEMTITLKEVVLLTRLPISGEAMIGTTT</sequence>
<proteinExistence type="predicted"/>
<feature type="domain" description="Aminotransferase-like plant mobile" evidence="1">
    <location>
        <begin position="74"/>
        <end position="128"/>
    </location>
</feature>
<evidence type="ECO:0000259" key="1">
    <source>
        <dbReference type="Pfam" id="PF10536"/>
    </source>
</evidence>
<evidence type="ECO:0000313" key="3">
    <source>
        <dbReference type="Proteomes" id="UP001154282"/>
    </source>
</evidence>
<dbReference type="InterPro" id="IPR019557">
    <property type="entry name" value="AminoTfrase-like_pln_mobile"/>
</dbReference>
<dbReference type="Pfam" id="PF10536">
    <property type="entry name" value="PMD"/>
    <property type="match status" value="1"/>
</dbReference>
<dbReference type="PANTHER" id="PTHR46033">
    <property type="entry name" value="PROTEIN MAIN-LIKE 2"/>
    <property type="match status" value="1"/>
</dbReference>
<dbReference type="PANTHER" id="PTHR46033:SF8">
    <property type="entry name" value="PROTEIN MAINTENANCE OF MERISTEMS-LIKE"/>
    <property type="match status" value="1"/>
</dbReference>
<dbReference type="InterPro" id="IPR044824">
    <property type="entry name" value="MAIN-like"/>
</dbReference>
<gene>
    <name evidence="2" type="ORF">LITE_LOCUS45653</name>
</gene>
<comment type="caution">
    <text evidence="2">The sequence shown here is derived from an EMBL/GenBank/DDBJ whole genome shotgun (WGS) entry which is preliminary data.</text>
</comment>
<keyword evidence="3" id="KW-1185">Reference proteome</keyword>
<dbReference type="Proteomes" id="UP001154282">
    <property type="component" value="Unassembled WGS sequence"/>
</dbReference>
<evidence type="ECO:0000313" key="2">
    <source>
        <dbReference type="EMBL" id="CAI0550713.1"/>
    </source>
</evidence>
<organism evidence="2 3">
    <name type="scientific">Linum tenue</name>
    <dbReference type="NCBI Taxonomy" id="586396"/>
    <lineage>
        <taxon>Eukaryota</taxon>
        <taxon>Viridiplantae</taxon>
        <taxon>Streptophyta</taxon>
        <taxon>Embryophyta</taxon>
        <taxon>Tracheophyta</taxon>
        <taxon>Spermatophyta</taxon>
        <taxon>Magnoliopsida</taxon>
        <taxon>eudicotyledons</taxon>
        <taxon>Gunneridae</taxon>
        <taxon>Pentapetalae</taxon>
        <taxon>rosids</taxon>
        <taxon>fabids</taxon>
        <taxon>Malpighiales</taxon>
        <taxon>Linaceae</taxon>
        <taxon>Linum</taxon>
    </lineage>
</organism>
<name>A0AAV0R2X0_9ROSI</name>
<reference evidence="2" key="1">
    <citation type="submission" date="2022-08" db="EMBL/GenBank/DDBJ databases">
        <authorList>
            <person name="Gutierrez-Valencia J."/>
        </authorList>
    </citation>
    <scope>NUCLEOTIDE SEQUENCE</scope>
</reference>
<dbReference type="GO" id="GO:0010073">
    <property type="term" value="P:meristem maintenance"/>
    <property type="evidence" value="ECO:0007669"/>
    <property type="project" value="InterPro"/>
</dbReference>
<dbReference type="AlphaFoldDB" id="A0AAV0R2X0"/>
<dbReference type="EMBL" id="CAMGYJ010000010">
    <property type="protein sequence ID" value="CAI0550713.1"/>
    <property type="molecule type" value="Genomic_DNA"/>
</dbReference>
<protein>
    <recommendedName>
        <fullName evidence="1">Aminotransferase-like plant mobile domain-containing protein</fullName>
    </recommendedName>
</protein>